<reference evidence="3 4" key="1">
    <citation type="submission" date="2020-04" db="EMBL/GenBank/DDBJ databases">
        <title>Advantages and limits of metagenomic assembly and binning of a giant virus.</title>
        <authorList>
            <person name="Schulz F."/>
            <person name="Andreani J."/>
            <person name="Francis R."/>
            <person name="Boudjemaa H."/>
            <person name="Bou Khalil J.Y."/>
            <person name="Lee J."/>
            <person name="La Scola B."/>
            <person name="Woyke T."/>
        </authorList>
    </citation>
    <scope>NUCLEOTIDE SEQUENCE [LARGE SCALE GENOMIC DNA]</scope>
    <source>
        <strain evidence="3 4">FV1/VV64</strain>
    </source>
</reference>
<sequence length="247" mass="28886">MIGEIILFSPLLIFWYFNIIGWKIFLLCFSIYYWLPKWLFLKLFVEKYYPQIITRDPTAVKKVVLTFDDIPYGSHKGIIDLLDRYNMKGVFFVISDYVDNLSKKILINAVLNGHQLGNHGKTNSIHALKSKLSLETEINSCDKLIKDIYDEAGVRLPSLMVYRPGCGLFNNRILKLMNDKGYTLALGSVYPNDPLFRWSLLNYYYIINHIENGDVIILHDREWTISLLEKLLPWLKENGYNTITFND</sequence>
<keyword evidence="1" id="KW-0472">Membrane</keyword>
<protein>
    <submittedName>
        <fullName evidence="3">Polysaccharide deacetylase</fullName>
    </submittedName>
</protein>
<evidence type="ECO:0000259" key="2">
    <source>
        <dbReference type="PROSITE" id="PS51677"/>
    </source>
</evidence>
<dbReference type="InterPro" id="IPR050248">
    <property type="entry name" value="Polysacc_deacetylase_ArnD"/>
</dbReference>
<accession>A0A7D3UQ65</accession>
<dbReference type="PANTHER" id="PTHR10587:SF137">
    <property type="entry name" value="4-DEOXY-4-FORMAMIDO-L-ARABINOSE-PHOSPHOUNDECAPRENOL DEFORMYLASE ARND-RELATED"/>
    <property type="match status" value="1"/>
</dbReference>
<name>A0A7D3UQ65_9VIRU</name>
<dbReference type="PANTHER" id="PTHR10587">
    <property type="entry name" value="GLYCOSYL TRANSFERASE-RELATED"/>
    <property type="match status" value="1"/>
</dbReference>
<dbReference type="Pfam" id="PF01522">
    <property type="entry name" value="Polysacc_deac_1"/>
    <property type="match status" value="1"/>
</dbReference>
<dbReference type="GO" id="GO:0005975">
    <property type="term" value="P:carbohydrate metabolic process"/>
    <property type="evidence" value="ECO:0007669"/>
    <property type="project" value="InterPro"/>
</dbReference>
<dbReference type="EMBL" id="MT418680">
    <property type="protein sequence ID" value="QKF93513.1"/>
    <property type="molecule type" value="Genomic_DNA"/>
</dbReference>
<evidence type="ECO:0000256" key="1">
    <source>
        <dbReference type="SAM" id="Phobius"/>
    </source>
</evidence>
<dbReference type="SUPFAM" id="SSF88713">
    <property type="entry name" value="Glycoside hydrolase/deacetylase"/>
    <property type="match status" value="1"/>
</dbReference>
<dbReference type="Proteomes" id="UP001162001">
    <property type="component" value="Segment"/>
</dbReference>
<dbReference type="PROSITE" id="PS51677">
    <property type="entry name" value="NODB"/>
    <property type="match status" value="1"/>
</dbReference>
<feature type="domain" description="NodB homology" evidence="2">
    <location>
        <begin position="61"/>
        <end position="243"/>
    </location>
</feature>
<evidence type="ECO:0000313" key="3">
    <source>
        <dbReference type="EMBL" id="QKF93513.1"/>
    </source>
</evidence>
<gene>
    <name evidence="3" type="ORF">Fadolivirus_1_55</name>
</gene>
<evidence type="ECO:0000313" key="4">
    <source>
        <dbReference type="Proteomes" id="UP001162001"/>
    </source>
</evidence>
<feature type="transmembrane region" description="Helical" evidence="1">
    <location>
        <begin position="12"/>
        <end position="35"/>
    </location>
</feature>
<dbReference type="GO" id="GO:0016810">
    <property type="term" value="F:hydrolase activity, acting on carbon-nitrogen (but not peptide) bonds"/>
    <property type="evidence" value="ECO:0007669"/>
    <property type="project" value="InterPro"/>
</dbReference>
<keyword evidence="1" id="KW-0812">Transmembrane</keyword>
<dbReference type="InterPro" id="IPR002509">
    <property type="entry name" value="NODB_dom"/>
</dbReference>
<organism evidence="3 4">
    <name type="scientific">Fadolivirus FV1/VV64</name>
    <dbReference type="NCBI Taxonomy" id="3070911"/>
    <lineage>
        <taxon>Viruses</taxon>
        <taxon>Varidnaviria</taxon>
        <taxon>Bamfordvirae</taxon>
        <taxon>Nucleocytoviricota</taxon>
        <taxon>Megaviricetes</taxon>
        <taxon>Imitervirales</taxon>
        <taxon>Mimiviridae</taxon>
        <taxon>Klosneuvirinae</taxon>
        <taxon>Fadolivirus</taxon>
        <taxon>Fadolivirus algeromassiliense</taxon>
    </lineage>
</organism>
<dbReference type="InterPro" id="IPR011330">
    <property type="entry name" value="Glyco_hydro/deAcase_b/a-brl"/>
</dbReference>
<proteinExistence type="predicted"/>
<dbReference type="Gene3D" id="3.20.20.370">
    <property type="entry name" value="Glycoside hydrolase/deacetylase"/>
    <property type="match status" value="1"/>
</dbReference>
<keyword evidence="1" id="KW-1133">Transmembrane helix</keyword>
<keyword evidence="4" id="KW-1185">Reference proteome</keyword>